<feature type="domain" description="Nephrocystin 3-like N-terminal" evidence="3">
    <location>
        <begin position="351"/>
        <end position="531"/>
    </location>
</feature>
<accession>A0A2J6QSC8</accession>
<evidence type="ECO:0000313" key="5">
    <source>
        <dbReference type="EMBL" id="PMD29165.1"/>
    </source>
</evidence>
<sequence>MDPITAVGFAASILNFVDYSHKVVTGTIEVFKSGKTSKNGHISEVISDLNDAAKDLAKVPPGRSVHEKTLHQLSASCQEVAKELTTLLAKLSTTPEHSKWISARVALRSMRKEGKVAELESTLDSYRSQILLRLIQIVSDQQLHLQVELCGFRTQARDQGSKTLDELRSLRTELLDVIETSLRASKRKEEKIPAEPQGHEGSNSGLNPVAPNVGEQLAQIDELRQALDRILEKKDTPTPEMRILQQLWLDDMYAREDNIHEAEGSTFEWILDNGQGNEGQNRDGETKINREAPNDTSEPAKLQHQELDDATNQRERSDNGTKEKSSSASLPRSSLNSQATPNTRERGLIIRTRSTFQAWLRKGGSVFHISGKAGSGKSTLMKLIVNDQRTYKFLEGWAGEKELVTAQFFFWRAGSETQRSRKGLYRSLLFETLKKCPHLIQDVFPEAHSAFKKKSRENYIDQLLFRAEYIEEAFRKLVSLPSSLGCRICLFIDGLDEYGDDSVDNYEYEKLAKNLITWTKNSDIKILASSRPYQEFLDAFPEDLRIHLHKINANDIQSFSRQMFEADDQFSLVKDHYQHLVWRIVEYSAGVFLWARLVARSLIISIHRGDPVEALENQLKVTPKDITKLYEHFFNSISKADQERAFKMLLLFTHCNTSFYGRFNAMFLSWLDQLQDPNFPMNYPMEPYTDQEIQDRLEKVKRQIAGLTHGLLESTTSGVLPNSLAFGQRIPFFDRRIQFFHRTAREFVLENLQLRKFHTDHPEITESDTYLRLDLAELWFSAPGTIDPRNSDRCMGLSANYSEKRPGPGRLEAVAKVRKYHNSDASSLTFPSRELIVGGVFIGSRISLYQRESTLHYILSNFDVSEYLETVAYRRNQLLKEEDELCCLLSFLAYGYTSYRGLRNIRKLLSLGVSPTQHILVHYSFKGSGYQPSPDKTKVYVPVWSIFIARLIDLWKNVRNYRPGGLKEERIWEFLELLLEHGGRGDTFCLFDESGASSNPTHVISLLELIQQCKPRNEESLVRLINKSRKRSLRFRMKEKFRHIKSKDLGKAFDPTQYKPFHINMWPPPNSPPTIPGAADYILYSVWAEGHETKTDGLTFRVF</sequence>
<feature type="domain" description="DUF7791" evidence="4">
    <location>
        <begin position="637"/>
        <end position="751"/>
    </location>
</feature>
<proteinExistence type="predicted"/>
<reference evidence="5 6" key="1">
    <citation type="submission" date="2016-04" db="EMBL/GenBank/DDBJ databases">
        <title>A degradative enzymes factory behind the ericoid mycorrhizal symbiosis.</title>
        <authorList>
            <consortium name="DOE Joint Genome Institute"/>
            <person name="Martino E."/>
            <person name="Morin E."/>
            <person name="Grelet G."/>
            <person name="Kuo A."/>
            <person name="Kohler A."/>
            <person name="Daghino S."/>
            <person name="Barry K."/>
            <person name="Choi C."/>
            <person name="Cichocki N."/>
            <person name="Clum A."/>
            <person name="Copeland A."/>
            <person name="Hainaut M."/>
            <person name="Haridas S."/>
            <person name="Labutti K."/>
            <person name="Lindquist E."/>
            <person name="Lipzen A."/>
            <person name="Khouja H.-R."/>
            <person name="Murat C."/>
            <person name="Ohm R."/>
            <person name="Olson A."/>
            <person name="Spatafora J."/>
            <person name="Veneault-Fourrey C."/>
            <person name="Henrissat B."/>
            <person name="Grigoriev I."/>
            <person name="Martin F."/>
            <person name="Perotto S."/>
        </authorList>
    </citation>
    <scope>NUCLEOTIDE SEQUENCE [LARGE SCALE GENOMIC DNA]</scope>
    <source>
        <strain evidence="5 6">F</strain>
    </source>
</reference>
<dbReference type="PANTHER" id="PTHR10039:SF5">
    <property type="entry name" value="NACHT DOMAIN-CONTAINING PROTEIN"/>
    <property type="match status" value="1"/>
</dbReference>
<dbReference type="OrthoDB" id="443402at2759"/>
<evidence type="ECO:0000256" key="2">
    <source>
        <dbReference type="SAM" id="MobiDB-lite"/>
    </source>
</evidence>
<dbReference type="Proteomes" id="UP000235786">
    <property type="component" value="Unassembled WGS sequence"/>
</dbReference>
<dbReference type="AlphaFoldDB" id="A0A2J6QSC8"/>
<keyword evidence="1" id="KW-0677">Repeat</keyword>
<dbReference type="InterPro" id="IPR027417">
    <property type="entry name" value="P-loop_NTPase"/>
</dbReference>
<dbReference type="InterPro" id="IPR056693">
    <property type="entry name" value="DUF7791"/>
</dbReference>
<dbReference type="Gene3D" id="3.40.50.300">
    <property type="entry name" value="P-loop containing nucleotide triphosphate hydrolases"/>
    <property type="match status" value="1"/>
</dbReference>
<feature type="compositionally biased region" description="Basic and acidic residues" evidence="2">
    <location>
        <begin position="301"/>
        <end position="325"/>
    </location>
</feature>
<dbReference type="Pfam" id="PF25053">
    <property type="entry name" value="DUF7791"/>
    <property type="match status" value="1"/>
</dbReference>
<keyword evidence="6" id="KW-1185">Reference proteome</keyword>
<feature type="compositionally biased region" description="Low complexity" evidence="2">
    <location>
        <begin position="326"/>
        <end position="337"/>
    </location>
</feature>
<evidence type="ECO:0000259" key="3">
    <source>
        <dbReference type="Pfam" id="PF24883"/>
    </source>
</evidence>
<name>A0A2J6QSC8_HYAVF</name>
<evidence type="ECO:0000313" key="6">
    <source>
        <dbReference type="Proteomes" id="UP000235786"/>
    </source>
</evidence>
<feature type="region of interest" description="Disordered" evidence="2">
    <location>
        <begin position="185"/>
        <end position="211"/>
    </location>
</feature>
<dbReference type="EMBL" id="KZ613977">
    <property type="protein sequence ID" value="PMD29165.1"/>
    <property type="molecule type" value="Genomic_DNA"/>
</dbReference>
<evidence type="ECO:0000256" key="1">
    <source>
        <dbReference type="ARBA" id="ARBA00022737"/>
    </source>
</evidence>
<protein>
    <submittedName>
        <fullName evidence="5">Uncharacterized protein</fullName>
    </submittedName>
</protein>
<dbReference type="InterPro" id="IPR056884">
    <property type="entry name" value="NPHP3-like_N"/>
</dbReference>
<dbReference type="STRING" id="1149755.A0A2J6QSC8"/>
<dbReference type="SUPFAM" id="SSF52540">
    <property type="entry name" value="P-loop containing nucleoside triphosphate hydrolases"/>
    <property type="match status" value="1"/>
</dbReference>
<feature type="compositionally biased region" description="Basic and acidic residues" evidence="2">
    <location>
        <begin position="280"/>
        <end position="293"/>
    </location>
</feature>
<feature type="region of interest" description="Disordered" evidence="2">
    <location>
        <begin position="266"/>
        <end position="347"/>
    </location>
</feature>
<evidence type="ECO:0000259" key="4">
    <source>
        <dbReference type="Pfam" id="PF25053"/>
    </source>
</evidence>
<dbReference type="Pfam" id="PF24883">
    <property type="entry name" value="NPHP3_N"/>
    <property type="match status" value="1"/>
</dbReference>
<dbReference type="PANTHER" id="PTHR10039">
    <property type="entry name" value="AMELOGENIN"/>
    <property type="match status" value="1"/>
</dbReference>
<organism evidence="5 6">
    <name type="scientific">Hyaloscypha variabilis (strain UAMH 11265 / GT02V1 / F)</name>
    <name type="common">Meliniomyces variabilis</name>
    <dbReference type="NCBI Taxonomy" id="1149755"/>
    <lineage>
        <taxon>Eukaryota</taxon>
        <taxon>Fungi</taxon>
        <taxon>Dikarya</taxon>
        <taxon>Ascomycota</taxon>
        <taxon>Pezizomycotina</taxon>
        <taxon>Leotiomycetes</taxon>
        <taxon>Helotiales</taxon>
        <taxon>Hyaloscyphaceae</taxon>
        <taxon>Hyaloscypha</taxon>
        <taxon>Hyaloscypha variabilis</taxon>
    </lineage>
</organism>
<gene>
    <name evidence="5" type="ORF">L207DRAFT_504531</name>
</gene>